<dbReference type="EMBL" id="QBMP01000124">
    <property type="protein sequence ID" value="PZO53827.1"/>
    <property type="molecule type" value="Genomic_DNA"/>
</dbReference>
<reference evidence="1 2" key="2">
    <citation type="submission" date="2018-06" db="EMBL/GenBank/DDBJ databases">
        <title>Metagenomic assembly of (sub)arctic Cyanobacteria and their associated microbiome from non-axenic cultures.</title>
        <authorList>
            <person name="Baurain D."/>
        </authorList>
    </citation>
    <scope>NUCLEOTIDE SEQUENCE [LARGE SCALE GENOMIC DNA]</scope>
    <source>
        <strain evidence="1">ULC027bin1</strain>
    </source>
</reference>
<evidence type="ECO:0000313" key="1">
    <source>
        <dbReference type="EMBL" id="PZO53827.1"/>
    </source>
</evidence>
<evidence type="ECO:0000313" key="2">
    <source>
        <dbReference type="Proteomes" id="UP000249794"/>
    </source>
</evidence>
<organism evidence="1 2">
    <name type="scientific">Phormidesmis priestleyi</name>
    <dbReference type="NCBI Taxonomy" id="268141"/>
    <lineage>
        <taxon>Bacteria</taxon>
        <taxon>Bacillati</taxon>
        <taxon>Cyanobacteriota</taxon>
        <taxon>Cyanophyceae</taxon>
        <taxon>Leptolyngbyales</taxon>
        <taxon>Leptolyngbyaceae</taxon>
        <taxon>Phormidesmis</taxon>
    </lineage>
</organism>
<gene>
    <name evidence="1" type="ORF">DCF15_12430</name>
</gene>
<dbReference type="Pfam" id="PF24276">
    <property type="entry name" value="DUF7469"/>
    <property type="match status" value="1"/>
</dbReference>
<dbReference type="InterPro" id="IPR054638">
    <property type="entry name" value="Npun_F0813-like"/>
</dbReference>
<dbReference type="Proteomes" id="UP000249794">
    <property type="component" value="Unassembled WGS sequence"/>
</dbReference>
<dbReference type="NCBIfam" id="NF045621">
    <property type="entry name" value="Npun_F0813_fam"/>
    <property type="match status" value="1"/>
</dbReference>
<sequence length="212" mass="24021">MFLLTPEDIEITQVQHPKKASKVPILSYQGQTFRLLSIFSAQRQTEAQAAWRQMAEGEGKLCVLLEEPFRYSLWRQVRIDMGRLHPVAPVAYAQACVLLAQSLYRDVEQLLGAQQAKKFGAALEISLAQELSSMGGLGGLLRVNPLSEKLPQWAEDDLRALLLHLHRLAAQFFGRNRFVSRALLSLDDLPEDDKAMFLSWVRLSLLGHLWLE</sequence>
<name>A0A2W4XD88_9CYAN</name>
<comment type="caution">
    <text evidence="1">The sequence shown here is derived from an EMBL/GenBank/DDBJ whole genome shotgun (WGS) entry which is preliminary data.</text>
</comment>
<accession>A0A2W4XD88</accession>
<dbReference type="AlphaFoldDB" id="A0A2W4XD88"/>
<protein>
    <submittedName>
        <fullName evidence="1">Uncharacterized protein</fullName>
    </submittedName>
</protein>
<proteinExistence type="predicted"/>
<dbReference type="InterPro" id="IPR055892">
    <property type="entry name" value="DUF7469"/>
</dbReference>
<reference evidence="2" key="1">
    <citation type="submission" date="2018-04" db="EMBL/GenBank/DDBJ databases">
        <authorList>
            <person name="Cornet L."/>
        </authorList>
    </citation>
    <scope>NUCLEOTIDE SEQUENCE [LARGE SCALE GENOMIC DNA]</scope>
</reference>